<proteinExistence type="inferred from homology"/>
<dbReference type="Pfam" id="PF06949">
    <property type="entry name" value="DUF1292"/>
    <property type="match status" value="1"/>
</dbReference>
<gene>
    <name evidence="2" type="ordered locus">Ethha_1111</name>
</gene>
<comment type="similarity">
    <text evidence="1">Belongs to the UPF0473 family.</text>
</comment>
<dbReference type="Proteomes" id="UP000001551">
    <property type="component" value="Chromosome"/>
</dbReference>
<protein>
    <recommendedName>
        <fullName evidence="1">UPF0473 protein Ethha_1111</fullName>
    </recommendedName>
</protein>
<dbReference type="RefSeq" id="WP_013485025.1">
    <property type="nucleotide sequence ID" value="NC_014828.1"/>
</dbReference>
<evidence type="ECO:0000313" key="3">
    <source>
        <dbReference type="Proteomes" id="UP000001551"/>
    </source>
</evidence>
<evidence type="ECO:0000313" key="2">
    <source>
        <dbReference type="EMBL" id="ADU26664.1"/>
    </source>
</evidence>
<dbReference type="KEGG" id="eha:Ethha_1111"/>
<dbReference type="AlphaFoldDB" id="E6U4N6"/>
<name>E6U4N6_ETHHY</name>
<reference evidence="2 3" key="1">
    <citation type="submission" date="2010-12" db="EMBL/GenBank/DDBJ databases">
        <title>Complete sequence of Ethanoligenens harbinense YUAN-3.</title>
        <authorList>
            <person name="Lucas S."/>
            <person name="Copeland A."/>
            <person name="Lapidus A."/>
            <person name="Cheng J.-F."/>
            <person name="Bruce D."/>
            <person name="Goodwin L."/>
            <person name="Pitluck S."/>
            <person name="Chertkov O."/>
            <person name="Misra M."/>
            <person name="Detter J.C."/>
            <person name="Han C."/>
            <person name="Tapia R."/>
            <person name="Land M."/>
            <person name="Hauser L."/>
            <person name="Jeffries C."/>
            <person name="Kyrpides N."/>
            <person name="Ivanova N."/>
            <person name="Mikhailova N."/>
            <person name="Wang A."/>
            <person name="Mouttaki H."/>
            <person name="He Z."/>
            <person name="Zhou J."/>
            <person name="Hemme C.L."/>
            <person name="Woyke T."/>
        </authorList>
    </citation>
    <scope>NUCLEOTIDE SEQUENCE [LARGE SCALE GENOMIC DNA]</scope>
    <source>
        <strain evidence="3">DSM 18485 / JCM 12961 / CGMCC 1.5033 / YUAN-3</strain>
    </source>
</reference>
<dbReference type="eggNOG" id="COG3906">
    <property type="taxonomic scope" value="Bacteria"/>
</dbReference>
<dbReference type="STRING" id="663278.Ethha_1111"/>
<dbReference type="InterPro" id="IPR009711">
    <property type="entry name" value="UPF0473"/>
</dbReference>
<dbReference type="EMBL" id="CP002400">
    <property type="protein sequence ID" value="ADU26664.1"/>
    <property type="molecule type" value="Genomic_DNA"/>
</dbReference>
<sequence>MPEEPEGKLISLLDEEGNAHEFEHLATVEYAGASYVALTPVYERPEDLLEGDAELVILKIIEDEESGEEMLAALEDDSEFEAVSQEFEKILGEDYDFIEEEDPGNP</sequence>
<accession>E6U4N6</accession>
<organism evidence="2 3">
    <name type="scientific">Ethanoligenens harbinense (strain DSM 18485 / JCM 12961 / CGMCC 1.5033 / YUAN-3)</name>
    <dbReference type="NCBI Taxonomy" id="663278"/>
    <lineage>
        <taxon>Bacteria</taxon>
        <taxon>Bacillati</taxon>
        <taxon>Bacillota</taxon>
        <taxon>Clostridia</taxon>
        <taxon>Eubacteriales</taxon>
        <taxon>Oscillospiraceae</taxon>
        <taxon>Ethanoligenens</taxon>
    </lineage>
</organism>
<dbReference type="HOGENOM" id="CLU_146610_3_1_9"/>
<evidence type="ECO:0000256" key="1">
    <source>
        <dbReference type="HAMAP-Rule" id="MF_01448"/>
    </source>
</evidence>
<keyword evidence="3" id="KW-1185">Reference proteome</keyword>
<dbReference type="HAMAP" id="MF_01448">
    <property type="entry name" value="UPF0473"/>
    <property type="match status" value="1"/>
</dbReference>